<evidence type="ECO:0000313" key="1">
    <source>
        <dbReference type="EMBL" id="KAF2260409.1"/>
    </source>
</evidence>
<dbReference type="Proteomes" id="UP000800093">
    <property type="component" value="Unassembled WGS sequence"/>
</dbReference>
<comment type="caution">
    <text evidence="1">The sequence shown here is derived from an EMBL/GenBank/DDBJ whole genome shotgun (WGS) entry which is preliminary data.</text>
</comment>
<dbReference type="EMBL" id="ML986681">
    <property type="protein sequence ID" value="KAF2260409.1"/>
    <property type="molecule type" value="Genomic_DNA"/>
</dbReference>
<name>A0A9P4K028_9PLEO</name>
<accession>A0A9P4K028</accession>
<reference evidence="2" key="1">
    <citation type="journal article" date="2020" name="Stud. Mycol.">
        <title>101 Dothideomycetes genomes: A test case for predicting lifestyles and emergence of pathogens.</title>
        <authorList>
            <person name="Haridas S."/>
            <person name="Albert R."/>
            <person name="Binder M."/>
            <person name="Bloem J."/>
            <person name="LaButti K."/>
            <person name="Salamov A."/>
            <person name="Andreopoulos B."/>
            <person name="Baker S."/>
            <person name="Barry K."/>
            <person name="Bills G."/>
            <person name="Bluhm B."/>
            <person name="Cannon C."/>
            <person name="Castanera R."/>
            <person name="Culley D."/>
            <person name="Daum C."/>
            <person name="Ezra D."/>
            <person name="Gonzalez J."/>
            <person name="Henrissat B."/>
            <person name="Kuo A."/>
            <person name="Liang C."/>
            <person name="Lipzen A."/>
            <person name="Lutzoni F."/>
            <person name="Magnuson J."/>
            <person name="Mondo S."/>
            <person name="Nolan M."/>
            <person name="Ohm R."/>
            <person name="Pangilinan J."/>
            <person name="Park H.-J."/>
            <person name="Ramirez L."/>
            <person name="Alfaro M."/>
            <person name="Sun H."/>
            <person name="Tritt A."/>
            <person name="Yoshinaga Y."/>
            <person name="Zwiers L.-H."/>
            <person name="Turgeon B."/>
            <person name="Goodwin S."/>
            <person name="Spatafora J."/>
            <person name="Crous P."/>
            <person name="Grigoriev I."/>
        </authorList>
    </citation>
    <scope>NUCLEOTIDE SEQUENCE [LARGE SCALE GENOMIC DNA]</scope>
    <source>
        <strain evidence="2">CBS 304.66</strain>
    </source>
</reference>
<keyword evidence="2" id="KW-1185">Reference proteome</keyword>
<sequence length="149" mass="16425">MQSSPSRFVTSAIAAQLGRSINRNETVAMAMADKLSRRNRASASSSSQAITINMTLYPEVIEFLKSGLSYSKLEIGFVGYIISGATALFIDFIGEEKDSGICLANENEEEILHHFLLFAIEHESCALSDEDEQTLDELLVAGMEREDRV</sequence>
<gene>
    <name evidence="1" type="ORF">CC78DRAFT_620248</name>
</gene>
<organism evidence="1 2">
    <name type="scientific">Lojkania enalia</name>
    <dbReference type="NCBI Taxonomy" id="147567"/>
    <lineage>
        <taxon>Eukaryota</taxon>
        <taxon>Fungi</taxon>
        <taxon>Dikarya</taxon>
        <taxon>Ascomycota</taxon>
        <taxon>Pezizomycotina</taxon>
        <taxon>Dothideomycetes</taxon>
        <taxon>Pleosporomycetidae</taxon>
        <taxon>Pleosporales</taxon>
        <taxon>Pleosporales incertae sedis</taxon>
        <taxon>Lojkania</taxon>
    </lineage>
</organism>
<proteinExistence type="predicted"/>
<protein>
    <submittedName>
        <fullName evidence="1">Uncharacterized protein</fullName>
    </submittedName>
</protein>
<dbReference type="AlphaFoldDB" id="A0A9P4K028"/>
<evidence type="ECO:0000313" key="2">
    <source>
        <dbReference type="Proteomes" id="UP000800093"/>
    </source>
</evidence>